<keyword evidence="9" id="KW-1185">Reference proteome</keyword>
<keyword evidence="3" id="KW-0677">Repeat</keyword>
<evidence type="ECO:0000313" key="8">
    <source>
        <dbReference type="EMBL" id="ODM90704.1"/>
    </source>
</evidence>
<dbReference type="AlphaFoldDB" id="A0A1D2MCU2"/>
<dbReference type="OrthoDB" id="6077919at2759"/>
<evidence type="ECO:0000256" key="1">
    <source>
        <dbReference type="ARBA" id="ARBA00004123"/>
    </source>
</evidence>
<dbReference type="Proteomes" id="UP000094527">
    <property type="component" value="Unassembled WGS sequence"/>
</dbReference>
<accession>A0A1D2MCU2</accession>
<gene>
    <name evidence="8" type="ORF">Ocin01_15978</name>
</gene>
<evidence type="ECO:0000256" key="2">
    <source>
        <dbReference type="ARBA" id="ARBA00022723"/>
    </source>
</evidence>
<keyword evidence="6" id="KW-0539">Nucleus</keyword>
<dbReference type="PROSITE" id="PS00028">
    <property type="entry name" value="ZINC_FINGER_C2H2_1"/>
    <property type="match status" value="1"/>
</dbReference>
<evidence type="ECO:0000259" key="7">
    <source>
        <dbReference type="PROSITE" id="PS00028"/>
    </source>
</evidence>
<evidence type="ECO:0000256" key="6">
    <source>
        <dbReference type="ARBA" id="ARBA00023242"/>
    </source>
</evidence>
<dbReference type="InterPro" id="IPR050888">
    <property type="entry name" value="ZnF_C2H2-type_TF"/>
</dbReference>
<evidence type="ECO:0000256" key="5">
    <source>
        <dbReference type="ARBA" id="ARBA00022833"/>
    </source>
</evidence>
<organism evidence="8 9">
    <name type="scientific">Orchesella cincta</name>
    <name type="common">Springtail</name>
    <name type="synonym">Podura cincta</name>
    <dbReference type="NCBI Taxonomy" id="48709"/>
    <lineage>
        <taxon>Eukaryota</taxon>
        <taxon>Metazoa</taxon>
        <taxon>Ecdysozoa</taxon>
        <taxon>Arthropoda</taxon>
        <taxon>Hexapoda</taxon>
        <taxon>Collembola</taxon>
        <taxon>Entomobryomorpha</taxon>
        <taxon>Entomobryoidea</taxon>
        <taxon>Orchesellidae</taxon>
        <taxon>Orchesellinae</taxon>
        <taxon>Orchesella</taxon>
    </lineage>
</organism>
<evidence type="ECO:0000256" key="4">
    <source>
        <dbReference type="ARBA" id="ARBA00022771"/>
    </source>
</evidence>
<name>A0A1D2MCU2_ORCCI</name>
<dbReference type="EMBL" id="LJIJ01001837">
    <property type="protein sequence ID" value="ODM90704.1"/>
    <property type="molecule type" value="Genomic_DNA"/>
</dbReference>
<dbReference type="PANTHER" id="PTHR24406">
    <property type="entry name" value="TRANSCRIPTIONAL REPRESSOR CTCFL-RELATED"/>
    <property type="match status" value="1"/>
</dbReference>
<feature type="domain" description="C2H2-type" evidence="7">
    <location>
        <begin position="172"/>
        <end position="193"/>
    </location>
</feature>
<dbReference type="GO" id="GO:0005634">
    <property type="term" value="C:nucleus"/>
    <property type="evidence" value="ECO:0007669"/>
    <property type="project" value="UniProtKB-SubCell"/>
</dbReference>
<comment type="caution">
    <text evidence="8">The sequence shown here is derived from an EMBL/GenBank/DDBJ whole genome shotgun (WGS) entry which is preliminary data.</text>
</comment>
<dbReference type="GO" id="GO:0008270">
    <property type="term" value="F:zinc ion binding"/>
    <property type="evidence" value="ECO:0007669"/>
    <property type="project" value="UniProtKB-KW"/>
</dbReference>
<dbReference type="SMART" id="SM00355">
    <property type="entry name" value="ZnF_C2H2"/>
    <property type="match status" value="4"/>
</dbReference>
<comment type="subcellular location">
    <subcellularLocation>
        <location evidence="1">Nucleus</location>
    </subcellularLocation>
</comment>
<keyword evidence="5" id="KW-0862">Zinc</keyword>
<evidence type="ECO:0000256" key="3">
    <source>
        <dbReference type="ARBA" id="ARBA00022737"/>
    </source>
</evidence>
<reference evidence="8 9" key="1">
    <citation type="journal article" date="2016" name="Genome Biol. Evol.">
        <title>Gene Family Evolution Reflects Adaptation to Soil Environmental Stressors in the Genome of the Collembolan Orchesella cincta.</title>
        <authorList>
            <person name="Faddeeva-Vakhrusheva A."/>
            <person name="Derks M.F."/>
            <person name="Anvar S.Y."/>
            <person name="Agamennone V."/>
            <person name="Suring W."/>
            <person name="Smit S."/>
            <person name="van Straalen N.M."/>
            <person name="Roelofs D."/>
        </authorList>
    </citation>
    <scope>NUCLEOTIDE SEQUENCE [LARGE SCALE GENOMIC DNA]</scope>
    <source>
        <tissue evidence="8">Mixed pool</tissue>
    </source>
</reference>
<keyword evidence="2" id="KW-0479">Metal-binding</keyword>
<sequence length="289" mass="33811">MIPYVKEKLPKLREKRAKKLFKGISDPDTSRKRKIFKCVLCGVLSKGKHTMRIHLATHHSQLYENLRKSNSIISLDCRECPEAVSFGSEEEIRIHIELVHPDKCSRCPECDKVFLDGASNELDDHIRLEHDGEDDKDDLKMQLKMKSNVTREVTPGSKRKRRKSSSGFKYHCMRCEMKYNELEEISDHVKEEHPQNFWPCAYCKLMKYTERGLLFHSQMCAKRPRIGEEGKRPRASIKGWKERQEEQLVSFDRIPVPCEICEKTICLYSLMKQYSQSYGCPTCRRGSGY</sequence>
<proteinExistence type="predicted"/>
<protein>
    <submittedName>
        <fullName evidence="8">Putative zinc finger protein</fullName>
    </submittedName>
</protein>
<keyword evidence="4" id="KW-0863">Zinc-finger</keyword>
<evidence type="ECO:0000313" key="9">
    <source>
        <dbReference type="Proteomes" id="UP000094527"/>
    </source>
</evidence>
<dbReference type="InterPro" id="IPR013087">
    <property type="entry name" value="Znf_C2H2_type"/>
</dbReference>
<dbReference type="Gene3D" id="3.30.160.60">
    <property type="entry name" value="Classic Zinc Finger"/>
    <property type="match status" value="1"/>
</dbReference>